<dbReference type="eggNOG" id="ENOG502SB9N">
    <property type="taxonomic scope" value="Eukaryota"/>
</dbReference>
<name>K7EHN3_ORNAN</name>
<dbReference type="AlphaFoldDB" id="K7EHN3"/>
<dbReference type="OrthoDB" id="9837391at2759"/>
<keyword evidence="2" id="KW-0812">Transmembrane</keyword>
<keyword evidence="2" id="KW-1133">Transmembrane helix</keyword>
<evidence type="ECO:0000313" key="4">
    <source>
        <dbReference type="Proteomes" id="UP000002279"/>
    </source>
</evidence>
<evidence type="ECO:0000256" key="2">
    <source>
        <dbReference type="SAM" id="Phobius"/>
    </source>
</evidence>
<evidence type="ECO:0000313" key="3">
    <source>
        <dbReference type="Ensembl" id="ENSOANP00000033040.2"/>
    </source>
</evidence>
<evidence type="ECO:0000256" key="1">
    <source>
        <dbReference type="SAM" id="MobiDB-lite"/>
    </source>
</evidence>
<dbReference type="PANTHER" id="PTHR37360">
    <property type="entry name" value="FRAGILE X MENTAL RETARDATION 1 NEIGHBOR PROTEIN"/>
    <property type="match status" value="1"/>
</dbReference>
<dbReference type="GeneID" id="103169854"/>
<feature type="compositionally biased region" description="Low complexity" evidence="1">
    <location>
        <begin position="18"/>
        <end position="45"/>
    </location>
</feature>
<dbReference type="FunCoup" id="K7EHN3">
    <property type="interactions" value="7"/>
</dbReference>
<dbReference type="CTD" id="158521"/>
<sequence>MNGGRERWGLGPSSGWVGASARRAPGAGPLGRAGAERPATVTRPGRGWEEEGVGGGRTEGWTTGRTDSRAGLAAPLHPMQAGPRLAAGWAMWVLCSGLLPGSTSSTEHTLRSNEEDVEGPVKPLDGTAALFDFFNPTTCRPKQGQTVIPCRAGMDLNKTECLHHKCCHSSWTQSQLKCYTPLKDRPQLTIRLFALGTGAMIILGCCPLCCCSLLQKSKCANPLQRPRKKVQIKLQKFDNSETIDELLENLLKKNKEKIKQGKISQ</sequence>
<keyword evidence="4" id="KW-1185">Reference proteome</keyword>
<dbReference type="KEGG" id="oaa:103169854"/>
<keyword evidence="2" id="KW-0472">Membrane</keyword>
<feature type="region of interest" description="Disordered" evidence="1">
    <location>
        <begin position="1"/>
        <end position="65"/>
    </location>
</feature>
<dbReference type="HOGENOM" id="CLU_1424561_0_0_1"/>
<dbReference type="Proteomes" id="UP000002279">
    <property type="component" value="Chromosome 6"/>
</dbReference>
<accession>K7EHN3</accession>
<reference evidence="3" key="2">
    <citation type="submission" date="2025-08" db="UniProtKB">
        <authorList>
            <consortium name="Ensembl"/>
        </authorList>
    </citation>
    <scope>IDENTIFICATION</scope>
    <source>
        <strain evidence="3">Glennie</strain>
    </source>
</reference>
<protein>
    <submittedName>
        <fullName evidence="3">FMR1 neighbor</fullName>
    </submittedName>
</protein>
<proteinExistence type="predicted"/>
<feature type="transmembrane region" description="Helical" evidence="2">
    <location>
        <begin position="192"/>
        <end position="215"/>
    </location>
</feature>
<dbReference type="InterPro" id="IPR055331">
    <property type="entry name" value="FMR1-like"/>
</dbReference>
<gene>
    <name evidence="3" type="primary">FMR1NB</name>
</gene>
<dbReference type="PANTHER" id="PTHR37360:SF1">
    <property type="entry name" value="FMR1 NEIGHBOR PROTEIN"/>
    <property type="match status" value="1"/>
</dbReference>
<dbReference type="Ensembl" id="ENSOANT00000042286.2">
    <property type="protein sequence ID" value="ENSOANP00000033040.2"/>
    <property type="gene ID" value="ENSOANG00000030698.2"/>
</dbReference>
<dbReference type="STRING" id="9258.ENSOANP00000033040"/>
<dbReference type="OMA" id="CCFIVER"/>
<dbReference type="GeneTree" id="ENSGT00390000007953"/>
<organism evidence="3 4">
    <name type="scientific">Ornithorhynchus anatinus</name>
    <name type="common">Duckbill platypus</name>
    <dbReference type="NCBI Taxonomy" id="9258"/>
    <lineage>
        <taxon>Eukaryota</taxon>
        <taxon>Metazoa</taxon>
        <taxon>Chordata</taxon>
        <taxon>Craniata</taxon>
        <taxon>Vertebrata</taxon>
        <taxon>Euteleostomi</taxon>
        <taxon>Mammalia</taxon>
        <taxon>Monotremata</taxon>
        <taxon>Ornithorhynchidae</taxon>
        <taxon>Ornithorhynchus</taxon>
    </lineage>
</organism>
<dbReference type="RefSeq" id="XP_028923039.1">
    <property type="nucleotide sequence ID" value="XM_029067206.2"/>
</dbReference>
<dbReference type="Bgee" id="ENSOANG00000030698">
    <property type="expression patterns" value="Expressed in testis and 1 other cell type or tissue"/>
</dbReference>
<reference evidence="3" key="3">
    <citation type="submission" date="2025-09" db="UniProtKB">
        <authorList>
            <consortium name="Ensembl"/>
        </authorList>
    </citation>
    <scope>IDENTIFICATION</scope>
    <source>
        <strain evidence="3">Glennie</strain>
    </source>
</reference>
<reference evidence="3 4" key="1">
    <citation type="journal article" date="2008" name="Nature">
        <title>Genome analysis of the platypus reveals unique signatures of evolution.</title>
        <authorList>
            <person name="Warren W.C."/>
            <person name="Hillier L.W."/>
            <person name="Marshall Graves J.A."/>
            <person name="Birney E."/>
            <person name="Ponting C.P."/>
            <person name="Grutzner F."/>
            <person name="Belov K."/>
            <person name="Miller W."/>
            <person name="Clarke L."/>
            <person name="Chinwalla A.T."/>
            <person name="Yang S.P."/>
            <person name="Heger A."/>
            <person name="Locke D.P."/>
            <person name="Miethke P."/>
            <person name="Waters P.D."/>
            <person name="Veyrunes F."/>
            <person name="Fulton L."/>
            <person name="Fulton B."/>
            <person name="Graves T."/>
            <person name="Wallis J."/>
            <person name="Puente X.S."/>
            <person name="Lopez-Otin C."/>
            <person name="Ordonez G.R."/>
            <person name="Eichler E.E."/>
            <person name="Chen L."/>
            <person name="Cheng Z."/>
            <person name="Deakin J.E."/>
            <person name="Alsop A."/>
            <person name="Thompson K."/>
            <person name="Kirby P."/>
            <person name="Papenfuss A.T."/>
            <person name="Wakefield M.J."/>
            <person name="Olender T."/>
            <person name="Lancet D."/>
            <person name="Huttley G.A."/>
            <person name="Smit A.F."/>
            <person name="Pask A."/>
            <person name="Temple-Smith P."/>
            <person name="Batzer M.A."/>
            <person name="Walker J.A."/>
            <person name="Konkel M.K."/>
            <person name="Harris R.S."/>
            <person name="Whittington C.M."/>
            <person name="Wong E.S."/>
            <person name="Gemmell N.J."/>
            <person name="Buschiazzo E."/>
            <person name="Vargas Jentzsch I.M."/>
            <person name="Merkel A."/>
            <person name="Schmitz J."/>
            <person name="Zemann A."/>
            <person name="Churakov G."/>
            <person name="Kriegs J.O."/>
            <person name="Brosius J."/>
            <person name="Murchison E.P."/>
            <person name="Sachidanandam R."/>
            <person name="Smith C."/>
            <person name="Hannon G.J."/>
            <person name="Tsend-Ayush E."/>
            <person name="McMillan D."/>
            <person name="Attenborough R."/>
            <person name="Rens W."/>
            <person name="Ferguson-Smith M."/>
            <person name="Lefevre C.M."/>
            <person name="Sharp J.A."/>
            <person name="Nicholas K.R."/>
            <person name="Ray D.A."/>
            <person name="Kube M."/>
            <person name="Reinhardt R."/>
            <person name="Pringle T.H."/>
            <person name="Taylor J."/>
            <person name="Jones R.C."/>
            <person name="Nixon B."/>
            <person name="Dacheux J.L."/>
            <person name="Niwa H."/>
            <person name="Sekita Y."/>
            <person name="Huang X."/>
            <person name="Stark A."/>
            <person name="Kheradpour P."/>
            <person name="Kellis M."/>
            <person name="Flicek P."/>
            <person name="Chen Y."/>
            <person name="Webber C."/>
            <person name="Hardison R."/>
            <person name="Nelson J."/>
            <person name="Hallsworth-Pepin K."/>
            <person name="Delehaunty K."/>
            <person name="Markovic C."/>
            <person name="Minx P."/>
            <person name="Feng Y."/>
            <person name="Kremitzki C."/>
            <person name="Mitreva M."/>
            <person name="Glasscock J."/>
            <person name="Wylie T."/>
            <person name="Wohldmann P."/>
            <person name="Thiru P."/>
            <person name="Nhan M.N."/>
            <person name="Pohl C.S."/>
            <person name="Smith S.M."/>
            <person name="Hou S."/>
            <person name="Nefedov M."/>
            <person name="de Jong P.J."/>
            <person name="Renfree M.B."/>
            <person name="Mardis E.R."/>
            <person name="Wilson R.K."/>
        </authorList>
    </citation>
    <scope>NUCLEOTIDE SEQUENCE [LARGE SCALE GENOMIC DNA]</scope>
    <source>
        <strain evidence="3 4">Glennie</strain>
    </source>
</reference>
<dbReference type="InParanoid" id="K7EHN3"/>